<keyword evidence="10" id="KW-1185">Reference proteome</keyword>
<comment type="similarity">
    <text evidence="2 6">Belongs to the FKBP-type PPIase family.</text>
</comment>
<comment type="caution">
    <text evidence="9">The sequence shown here is derived from an EMBL/GenBank/DDBJ whole genome shotgun (WGS) entry which is preliminary data.</text>
</comment>
<dbReference type="EMBL" id="JABMCI010000060">
    <property type="protein sequence ID" value="NUU17215.1"/>
    <property type="molecule type" value="Genomic_DNA"/>
</dbReference>
<feature type="domain" description="PPIase FKBP-type" evidence="8">
    <location>
        <begin position="230"/>
        <end position="315"/>
    </location>
</feature>
<evidence type="ECO:0000256" key="5">
    <source>
        <dbReference type="PROSITE-ProRule" id="PRU00277"/>
    </source>
</evidence>
<sequence>MRRTTTARRGLAAAALALTLGLSLAACSGDPADDPSPSATSTSAGDPADVAALAKVEVEGEPGSKPTITLPSTPFEVTALVARVVDEGTGAEILDGQTLSIHTAAVAGADGSDLGDSYAGDPEKIAADDQMPPELHDALVGQKVGVRILFAALAQDGTTNVVVGEVVDAQDTVPPLERAEGEAVTPPAGLPTVTLDADGKPSITPIADPPPTTLVVQPLIKGTGDVVTADQTLTVNYTGWLWDGTQFDSSWDSGDPASFALSGVIAGWTQGLAGQTVGSQVLLIIPPDLGYGDQASETIPAGSTLIFVVDILGAV</sequence>
<dbReference type="Pfam" id="PF00254">
    <property type="entry name" value="FKBP_C"/>
    <property type="match status" value="1"/>
</dbReference>
<dbReference type="PANTHER" id="PTHR43811:SF19">
    <property type="entry name" value="39 KDA FK506-BINDING NUCLEAR PROTEIN"/>
    <property type="match status" value="1"/>
</dbReference>
<dbReference type="PANTHER" id="PTHR43811">
    <property type="entry name" value="FKBP-TYPE PEPTIDYL-PROLYL CIS-TRANS ISOMERASE FKPA"/>
    <property type="match status" value="1"/>
</dbReference>
<dbReference type="InterPro" id="IPR046357">
    <property type="entry name" value="PPIase_dom_sf"/>
</dbReference>
<evidence type="ECO:0000256" key="1">
    <source>
        <dbReference type="ARBA" id="ARBA00000971"/>
    </source>
</evidence>
<evidence type="ECO:0000256" key="3">
    <source>
        <dbReference type="ARBA" id="ARBA00023110"/>
    </source>
</evidence>
<dbReference type="PROSITE" id="PS51257">
    <property type="entry name" value="PROKAR_LIPOPROTEIN"/>
    <property type="match status" value="1"/>
</dbReference>
<dbReference type="SUPFAM" id="SSF54534">
    <property type="entry name" value="FKBP-like"/>
    <property type="match status" value="1"/>
</dbReference>
<comment type="catalytic activity">
    <reaction evidence="1 5 6">
        <text>[protein]-peptidylproline (omega=180) = [protein]-peptidylproline (omega=0)</text>
        <dbReference type="Rhea" id="RHEA:16237"/>
        <dbReference type="Rhea" id="RHEA-COMP:10747"/>
        <dbReference type="Rhea" id="RHEA-COMP:10748"/>
        <dbReference type="ChEBI" id="CHEBI:83833"/>
        <dbReference type="ChEBI" id="CHEBI:83834"/>
        <dbReference type="EC" id="5.2.1.8"/>
    </reaction>
</comment>
<evidence type="ECO:0000256" key="7">
    <source>
        <dbReference type="SAM" id="SignalP"/>
    </source>
</evidence>
<proteinExistence type="inferred from homology"/>
<dbReference type="PROSITE" id="PS50059">
    <property type="entry name" value="FKBP_PPIASE"/>
    <property type="match status" value="1"/>
</dbReference>
<evidence type="ECO:0000256" key="2">
    <source>
        <dbReference type="ARBA" id="ARBA00006577"/>
    </source>
</evidence>
<protein>
    <recommendedName>
        <fullName evidence="6">Peptidyl-prolyl cis-trans isomerase</fullName>
        <ecNumber evidence="6">5.2.1.8</ecNumber>
    </recommendedName>
</protein>
<evidence type="ECO:0000256" key="6">
    <source>
        <dbReference type="RuleBase" id="RU003915"/>
    </source>
</evidence>
<keyword evidence="4 5" id="KW-0413">Isomerase</keyword>
<keyword evidence="7" id="KW-0732">Signal</keyword>
<dbReference type="Gene3D" id="3.10.50.40">
    <property type="match status" value="1"/>
</dbReference>
<organism evidence="9 10">
    <name type="scientific">Cellulomonas humilata</name>
    <dbReference type="NCBI Taxonomy" id="144055"/>
    <lineage>
        <taxon>Bacteria</taxon>
        <taxon>Bacillati</taxon>
        <taxon>Actinomycetota</taxon>
        <taxon>Actinomycetes</taxon>
        <taxon>Micrococcales</taxon>
        <taxon>Cellulomonadaceae</taxon>
        <taxon>Cellulomonas</taxon>
    </lineage>
</organism>
<dbReference type="AlphaFoldDB" id="A0A7Y6DXC2"/>
<name>A0A7Y6DXC2_9CELL</name>
<evidence type="ECO:0000313" key="10">
    <source>
        <dbReference type="Proteomes" id="UP000565724"/>
    </source>
</evidence>
<evidence type="ECO:0000256" key="4">
    <source>
        <dbReference type="ARBA" id="ARBA00023235"/>
    </source>
</evidence>
<evidence type="ECO:0000259" key="8">
    <source>
        <dbReference type="PROSITE" id="PS50059"/>
    </source>
</evidence>
<feature type="chain" id="PRO_5031247865" description="Peptidyl-prolyl cis-trans isomerase" evidence="7">
    <location>
        <begin position="26"/>
        <end position="315"/>
    </location>
</feature>
<keyword evidence="3 5" id="KW-0697">Rotamase</keyword>
<dbReference type="GO" id="GO:0003755">
    <property type="term" value="F:peptidyl-prolyl cis-trans isomerase activity"/>
    <property type="evidence" value="ECO:0007669"/>
    <property type="project" value="UniProtKB-UniRule"/>
</dbReference>
<feature type="signal peptide" evidence="7">
    <location>
        <begin position="1"/>
        <end position="25"/>
    </location>
</feature>
<reference evidence="9 10" key="1">
    <citation type="submission" date="2020-05" db="EMBL/GenBank/DDBJ databases">
        <title>Genome Sequencing of Type Strains.</title>
        <authorList>
            <person name="Lemaire J.F."/>
            <person name="Inderbitzin P."/>
            <person name="Gregorio O.A."/>
            <person name="Collins S.B."/>
            <person name="Wespe N."/>
            <person name="Knight-Connoni V."/>
        </authorList>
    </citation>
    <scope>NUCLEOTIDE SEQUENCE [LARGE SCALE GENOMIC DNA]</scope>
    <source>
        <strain evidence="9 10">ATCC 25174</strain>
    </source>
</reference>
<dbReference type="InterPro" id="IPR001179">
    <property type="entry name" value="PPIase_FKBP_dom"/>
</dbReference>
<gene>
    <name evidence="9" type="ORF">HP550_08120</name>
</gene>
<dbReference type="RefSeq" id="WP_175347096.1">
    <property type="nucleotide sequence ID" value="NZ_JABMCI010000060.1"/>
</dbReference>
<dbReference type="EC" id="5.2.1.8" evidence="6"/>
<evidence type="ECO:0000313" key="9">
    <source>
        <dbReference type="EMBL" id="NUU17215.1"/>
    </source>
</evidence>
<dbReference type="Proteomes" id="UP000565724">
    <property type="component" value="Unassembled WGS sequence"/>
</dbReference>
<accession>A0A7Y6DXC2</accession>